<reference evidence="11" key="1">
    <citation type="submission" date="2021-03" db="EMBL/GenBank/DDBJ databases">
        <authorList>
            <person name="Wang G."/>
        </authorList>
    </citation>
    <scope>NUCLEOTIDE SEQUENCE</scope>
    <source>
        <strain evidence="11">KCTC 12899</strain>
    </source>
</reference>
<evidence type="ECO:0000256" key="4">
    <source>
        <dbReference type="ARBA" id="ARBA00022692"/>
    </source>
</evidence>
<dbReference type="EMBL" id="JAFREP010000017">
    <property type="protein sequence ID" value="MBO1320424.1"/>
    <property type="molecule type" value="Genomic_DNA"/>
</dbReference>
<dbReference type="InterPro" id="IPR050330">
    <property type="entry name" value="Bact_OuterMem_StrucFunc"/>
</dbReference>
<evidence type="ECO:0000256" key="5">
    <source>
        <dbReference type="ARBA" id="ARBA00022989"/>
    </source>
</evidence>
<evidence type="ECO:0000256" key="3">
    <source>
        <dbReference type="ARBA" id="ARBA00022475"/>
    </source>
</evidence>
<feature type="domain" description="OmpA-like" evidence="10">
    <location>
        <begin position="114"/>
        <end position="241"/>
    </location>
</feature>
<comment type="caution">
    <text evidence="11">The sequence shown here is derived from an EMBL/GenBank/DDBJ whole genome shotgun (WGS) entry which is preliminary data.</text>
</comment>
<evidence type="ECO:0000313" key="12">
    <source>
        <dbReference type="Proteomes" id="UP000664417"/>
    </source>
</evidence>
<dbReference type="CDD" id="cd07185">
    <property type="entry name" value="OmpA_C-like"/>
    <property type="match status" value="1"/>
</dbReference>
<dbReference type="InterPro" id="IPR036737">
    <property type="entry name" value="OmpA-like_sf"/>
</dbReference>
<evidence type="ECO:0000259" key="10">
    <source>
        <dbReference type="PROSITE" id="PS51123"/>
    </source>
</evidence>
<feature type="region of interest" description="Disordered" evidence="8">
    <location>
        <begin position="210"/>
        <end position="231"/>
    </location>
</feature>
<sequence length="257" mass="28056">MSDEAAPAEECKCEAGAPKWVVTFGDMMSLLLCFFVLLLSFSTTDVIKYREMAGSLKEAFGIMASVPNTQVPAGQTIVAQHIQLPPALTVLVTVRATAMRMDDSSSDVEMEAGADWVRIKVDGDALFESGEYRVREGAGVILDEIGDLANEFDGTIIIEGHTDTDGPANSRFNEADDYLGNYELGALRAVSVLDYLVRQKNVDRQKLVPLSHGGARPRETNDLTEGKARNRRVEFEFRAGAEAHNDDIGNEIKPGDQ</sequence>
<dbReference type="InterPro" id="IPR025713">
    <property type="entry name" value="MotB-like_N_dom"/>
</dbReference>
<dbReference type="AlphaFoldDB" id="A0A8J7QAE8"/>
<feature type="compositionally biased region" description="Basic and acidic residues" evidence="8">
    <location>
        <begin position="216"/>
        <end position="231"/>
    </location>
</feature>
<dbReference type="PROSITE" id="PS51123">
    <property type="entry name" value="OMPA_2"/>
    <property type="match status" value="1"/>
</dbReference>
<dbReference type="PANTHER" id="PTHR30329">
    <property type="entry name" value="STATOR ELEMENT OF FLAGELLAR MOTOR COMPLEX"/>
    <property type="match status" value="1"/>
</dbReference>
<keyword evidence="4 9" id="KW-0812">Transmembrane</keyword>
<evidence type="ECO:0000256" key="2">
    <source>
        <dbReference type="ARBA" id="ARBA00008914"/>
    </source>
</evidence>
<dbReference type="SUPFAM" id="SSF103088">
    <property type="entry name" value="OmpA-like"/>
    <property type="match status" value="1"/>
</dbReference>
<keyword evidence="3" id="KW-1003">Cell membrane</keyword>
<evidence type="ECO:0000256" key="8">
    <source>
        <dbReference type="SAM" id="MobiDB-lite"/>
    </source>
</evidence>
<evidence type="ECO:0000256" key="7">
    <source>
        <dbReference type="PROSITE-ProRule" id="PRU00473"/>
    </source>
</evidence>
<dbReference type="Pfam" id="PF13677">
    <property type="entry name" value="MotB_plug"/>
    <property type="match status" value="1"/>
</dbReference>
<keyword evidence="5 9" id="KW-1133">Transmembrane helix</keyword>
<evidence type="ECO:0000256" key="6">
    <source>
        <dbReference type="ARBA" id="ARBA00023136"/>
    </source>
</evidence>
<dbReference type="GO" id="GO:0005886">
    <property type="term" value="C:plasma membrane"/>
    <property type="evidence" value="ECO:0007669"/>
    <property type="project" value="UniProtKB-SubCell"/>
</dbReference>
<accession>A0A8J7QAE8</accession>
<dbReference type="Proteomes" id="UP000664417">
    <property type="component" value="Unassembled WGS sequence"/>
</dbReference>
<dbReference type="InterPro" id="IPR006665">
    <property type="entry name" value="OmpA-like"/>
</dbReference>
<feature type="transmembrane region" description="Helical" evidence="9">
    <location>
        <begin position="27"/>
        <end position="47"/>
    </location>
</feature>
<proteinExistence type="inferred from homology"/>
<comment type="subcellular location">
    <subcellularLocation>
        <location evidence="1">Cell membrane</location>
        <topology evidence="1">Single-pass membrane protein</topology>
    </subcellularLocation>
</comment>
<keyword evidence="12" id="KW-1185">Reference proteome</keyword>
<evidence type="ECO:0000256" key="9">
    <source>
        <dbReference type="SAM" id="Phobius"/>
    </source>
</evidence>
<evidence type="ECO:0000313" key="11">
    <source>
        <dbReference type="EMBL" id="MBO1320424.1"/>
    </source>
</evidence>
<dbReference type="Pfam" id="PF00691">
    <property type="entry name" value="OmpA"/>
    <property type="match status" value="1"/>
</dbReference>
<dbReference type="RefSeq" id="WP_207860378.1">
    <property type="nucleotide sequence ID" value="NZ_JAFREP010000017.1"/>
</dbReference>
<dbReference type="PANTHER" id="PTHR30329:SF21">
    <property type="entry name" value="LIPOPROTEIN YIAD-RELATED"/>
    <property type="match status" value="1"/>
</dbReference>
<organism evidence="11 12">
    <name type="scientific">Acanthopleuribacter pedis</name>
    <dbReference type="NCBI Taxonomy" id="442870"/>
    <lineage>
        <taxon>Bacteria</taxon>
        <taxon>Pseudomonadati</taxon>
        <taxon>Acidobacteriota</taxon>
        <taxon>Holophagae</taxon>
        <taxon>Acanthopleuribacterales</taxon>
        <taxon>Acanthopleuribacteraceae</taxon>
        <taxon>Acanthopleuribacter</taxon>
    </lineage>
</organism>
<dbReference type="Gene3D" id="3.30.1330.60">
    <property type="entry name" value="OmpA-like domain"/>
    <property type="match status" value="1"/>
</dbReference>
<comment type="similarity">
    <text evidence="2">Belongs to the MotB family.</text>
</comment>
<protein>
    <submittedName>
        <fullName evidence="11">OmpA family protein</fullName>
    </submittedName>
</protein>
<name>A0A8J7QAE8_9BACT</name>
<gene>
    <name evidence="11" type="ORF">J3U88_18255</name>
</gene>
<evidence type="ECO:0000256" key="1">
    <source>
        <dbReference type="ARBA" id="ARBA00004162"/>
    </source>
</evidence>
<keyword evidence="6 7" id="KW-0472">Membrane</keyword>